<dbReference type="GeneID" id="17305682"/>
<protein>
    <recommendedName>
        <fullName evidence="4">HTH psq-type domain-containing protein</fullName>
    </recommendedName>
</protein>
<evidence type="ECO:0000313" key="1">
    <source>
        <dbReference type="EMBL" id="EKX48988.1"/>
    </source>
</evidence>
<dbReference type="AlphaFoldDB" id="L1JKD9"/>
<reference evidence="2" key="3">
    <citation type="submission" date="2015-06" db="UniProtKB">
        <authorList>
            <consortium name="EnsemblProtists"/>
        </authorList>
    </citation>
    <scope>IDENTIFICATION</scope>
</reference>
<dbReference type="RefSeq" id="XP_005835968.1">
    <property type="nucleotide sequence ID" value="XM_005835911.1"/>
</dbReference>
<reference evidence="3" key="2">
    <citation type="submission" date="2012-11" db="EMBL/GenBank/DDBJ databases">
        <authorList>
            <person name="Kuo A."/>
            <person name="Curtis B.A."/>
            <person name="Tanifuji G."/>
            <person name="Burki F."/>
            <person name="Gruber A."/>
            <person name="Irimia M."/>
            <person name="Maruyama S."/>
            <person name="Arias M.C."/>
            <person name="Ball S.G."/>
            <person name="Gile G.H."/>
            <person name="Hirakawa Y."/>
            <person name="Hopkins J.F."/>
            <person name="Rensing S.A."/>
            <person name="Schmutz J."/>
            <person name="Symeonidi A."/>
            <person name="Elias M."/>
            <person name="Eveleigh R.J."/>
            <person name="Herman E.K."/>
            <person name="Klute M.J."/>
            <person name="Nakayama T."/>
            <person name="Obornik M."/>
            <person name="Reyes-Prieto A."/>
            <person name="Armbrust E.V."/>
            <person name="Aves S.J."/>
            <person name="Beiko R.G."/>
            <person name="Coutinho P."/>
            <person name="Dacks J.B."/>
            <person name="Durnford D.G."/>
            <person name="Fast N.M."/>
            <person name="Green B.R."/>
            <person name="Grisdale C."/>
            <person name="Hempe F."/>
            <person name="Henrissat B."/>
            <person name="Hoppner M.P."/>
            <person name="Ishida K.-I."/>
            <person name="Kim E."/>
            <person name="Koreny L."/>
            <person name="Kroth P.G."/>
            <person name="Liu Y."/>
            <person name="Malik S.-B."/>
            <person name="Maier U.G."/>
            <person name="McRose D."/>
            <person name="Mock T."/>
            <person name="Neilson J.A."/>
            <person name="Onodera N.T."/>
            <person name="Poole A.M."/>
            <person name="Pritham E.J."/>
            <person name="Richards T.A."/>
            <person name="Rocap G."/>
            <person name="Roy S.W."/>
            <person name="Sarai C."/>
            <person name="Schaack S."/>
            <person name="Shirato S."/>
            <person name="Slamovits C.H."/>
            <person name="Spencer D.F."/>
            <person name="Suzuki S."/>
            <person name="Worden A.Z."/>
            <person name="Zauner S."/>
            <person name="Barry K."/>
            <person name="Bell C."/>
            <person name="Bharti A.K."/>
            <person name="Crow J.A."/>
            <person name="Grimwood J."/>
            <person name="Kramer R."/>
            <person name="Lindquist E."/>
            <person name="Lucas S."/>
            <person name="Salamov A."/>
            <person name="McFadden G.I."/>
            <person name="Lane C.E."/>
            <person name="Keeling P.J."/>
            <person name="Gray M.W."/>
            <person name="Grigoriev I.V."/>
            <person name="Archibald J.M."/>
        </authorList>
    </citation>
    <scope>NUCLEOTIDE SEQUENCE</scope>
    <source>
        <strain evidence="3">CCMP2712</strain>
    </source>
</reference>
<keyword evidence="3" id="KW-1185">Reference proteome</keyword>
<sequence>MNKKRLSTEDKIHIVSLFYGSSRDRATRVSQSHIAKMYGKSRAAISKILRAEQVEALLEKTLEDPMEVAVDSDQGQERSSIG</sequence>
<gene>
    <name evidence="1" type="ORF">GUITHDRAFT_105073</name>
</gene>
<dbReference type="PaxDb" id="55529-EKX48988"/>
<dbReference type="Proteomes" id="UP000011087">
    <property type="component" value="Unassembled WGS sequence"/>
</dbReference>
<dbReference type="KEGG" id="gtt:GUITHDRAFT_105073"/>
<reference evidence="1 3" key="1">
    <citation type="journal article" date="2012" name="Nature">
        <title>Algal genomes reveal evolutionary mosaicism and the fate of nucleomorphs.</title>
        <authorList>
            <consortium name="DOE Joint Genome Institute"/>
            <person name="Curtis B.A."/>
            <person name="Tanifuji G."/>
            <person name="Burki F."/>
            <person name="Gruber A."/>
            <person name="Irimia M."/>
            <person name="Maruyama S."/>
            <person name="Arias M.C."/>
            <person name="Ball S.G."/>
            <person name="Gile G.H."/>
            <person name="Hirakawa Y."/>
            <person name="Hopkins J.F."/>
            <person name="Kuo A."/>
            <person name="Rensing S.A."/>
            <person name="Schmutz J."/>
            <person name="Symeonidi A."/>
            <person name="Elias M."/>
            <person name="Eveleigh R.J."/>
            <person name="Herman E.K."/>
            <person name="Klute M.J."/>
            <person name="Nakayama T."/>
            <person name="Obornik M."/>
            <person name="Reyes-Prieto A."/>
            <person name="Armbrust E.V."/>
            <person name="Aves S.J."/>
            <person name="Beiko R.G."/>
            <person name="Coutinho P."/>
            <person name="Dacks J.B."/>
            <person name="Durnford D.G."/>
            <person name="Fast N.M."/>
            <person name="Green B.R."/>
            <person name="Grisdale C.J."/>
            <person name="Hempel F."/>
            <person name="Henrissat B."/>
            <person name="Hoppner M.P."/>
            <person name="Ishida K."/>
            <person name="Kim E."/>
            <person name="Koreny L."/>
            <person name="Kroth P.G."/>
            <person name="Liu Y."/>
            <person name="Malik S.B."/>
            <person name="Maier U.G."/>
            <person name="McRose D."/>
            <person name="Mock T."/>
            <person name="Neilson J.A."/>
            <person name="Onodera N.T."/>
            <person name="Poole A.M."/>
            <person name="Pritham E.J."/>
            <person name="Richards T.A."/>
            <person name="Rocap G."/>
            <person name="Roy S.W."/>
            <person name="Sarai C."/>
            <person name="Schaack S."/>
            <person name="Shirato S."/>
            <person name="Slamovits C.H."/>
            <person name="Spencer D.F."/>
            <person name="Suzuki S."/>
            <person name="Worden A.Z."/>
            <person name="Zauner S."/>
            <person name="Barry K."/>
            <person name="Bell C."/>
            <person name="Bharti A.K."/>
            <person name="Crow J.A."/>
            <person name="Grimwood J."/>
            <person name="Kramer R."/>
            <person name="Lindquist E."/>
            <person name="Lucas S."/>
            <person name="Salamov A."/>
            <person name="McFadden G.I."/>
            <person name="Lane C.E."/>
            <person name="Keeling P.J."/>
            <person name="Gray M.W."/>
            <person name="Grigoriev I.V."/>
            <person name="Archibald J.M."/>
        </authorList>
    </citation>
    <scope>NUCLEOTIDE SEQUENCE</scope>
    <source>
        <strain evidence="1 3">CCMP2712</strain>
    </source>
</reference>
<dbReference type="HOGENOM" id="CLU_194868_0_0_1"/>
<dbReference type="EnsemblProtists" id="EKX48988">
    <property type="protein sequence ID" value="EKX48988"/>
    <property type="gene ID" value="GUITHDRAFT_105073"/>
</dbReference>
<name>L1JKD9_GUITC</name>
<accession>L1JKD9</accession>
<evidence type="ECO:0000313" key="2">
    <source>
        <dbReference type="EnsemblProtists" id="EKX48988"/>
    </source>
</evidence>
<dbReference type="EMBL" id="JH992983">
    <property type="protein sequence ID" value="EKX48988.1"/>
    <property type="molecule type" value="Genomic_DNA"/>
</dbReference>
<proteinExistence type="predicted"/>
<organism evidence="1">
    <name type="scientific">Guillardia theta (strain CCMP2712)</name>
    <name type="common">Cryptophyte</name>
    <dbReference type="NCBI Taxonomy" id="905079"/>
    <lineage>
        <taxon>Eukaryota</taxon>
        <taxon>Cryptophyceae</taxon>
        <taxon>Pyrenomonadales</taxon>
        <taxon>Geminigeraceae</taxon>
        <taxon>Guillardia</taxon>
    </lineage>
</organism>
<evidence type="ECO:0000313" key="3">
    <source>
        <dbReference type="Proteomes" id="UP000011087"/>
    </source>
</evidence>
<evidence type="ECO:0008006" key="4">
    <source>
        <dbReference type="Google" id="ProtNLM"/>
    </source>
</evidence>